<evidence type="ECO:0000256" key="7">
    <source>
        <dbReference type="ARBA" id="ARBA00048666"/>
    </source>
</evidence>
<dbReference type="GO" id="GO:0005789">
    <property type="term" value="C:endoplasmic reticulum membrane"/>
    <property type="evidence" value="ECO:0007669"/>
    <property type="project" value="TreeGrafter"/>
</dbReference>
<name>A0A8W8I7V8_MAGGI</name>
<comment type="catalytic activity">
    <reaction evidence="7">
        <text>tetracosanoate + ATP + CoA = tetracosanoyl-CoA + AMP + diphosphate</text>
        <dbReference type="Rhea" id="RHEA:33639"/>
        <dbReference type="ChEBI" id="CHEBI:30616"/>
        <dbReference type="ChEBI" id="CHEBI:31014"/>
        <dbReference type="ChEBI" id="CHEBI:33019"/>
        <dbReference type="ChEBI" id="CHEBI:57287"/>
        <dbReference type="ChEBI" id="CHEBI:65052"/>
        <dbReference type="ChEBI" id="CHEBI:456215"/>
    </reaction>
    <physiologicalReaction direction="left-to-right" evidence="7">
        <dbReference type="Rhea" id="RHEA:33640"/>
    </physiologicalReaction>
</comment>
<protein>
    <recommendedName>
        <fullName evidence="4">long-chain-fatty-acid--CoA ligase</fullName>
        <ecNumber evidence="4">6.2.1.3</ecNumber>
    </recommendedName>
    <alternativeName>
        <fullName evidence="6">Long-chain-fatty-acid--CoA ligase</fullName>
    </alternativeName>
</protein>
<dbReference type="Gene3D" id="3.30.300.30">
    <property type="match status" value="1"/>
</dbReference>
<feature type="domain" description="AMP-binding enzyme C-terminal" evidence="10">
    <location>
        <begin position="544"/>
        <end position="623"/>
    </location>
</feature>
<dbReference type="InterPro" id="IPR000873">
    <property type="entry name" value="AMP-dep_synth/lig_dom"/>
</dbReference>
<feature type="transmembrane region" description="Helical" evidence="8">
    <location>
        <begin position="47"/>
        <end position="68"/>
    </location>
</feature>
<dbReference type="SUPFAM" id="SSF56801">
    <property type="entry name" value="Acetyl-CoA synthetase-like"/>
    <property type="match status" value="1"/>
</dbReference>
<keyword evidence="8" id="KW-1133">Transmembrane helix</keyword>
<evidence type="ECO:0000256" key="2">
    <source>
        <dbReference type="ARBA" id="ARBA00022598"/>
    </source>
</evidence>
<keyword evidence="3" id="KW-0443">Lipid metabolism</keyword>
<evidence type="ECO:0000256" key="4">
    <source>
        <dbReference type="ARBA" id="ARBA00026121"/>
    </source>
</evidence>
<comment type="similarity">
    <text evidence="1">Belongs to the ATP-dependent AMP-binding enzyme family.</text>
</comment>
<dbReference type="PANTHER" id="PTHR43107:SF22">
    <property type="entry name" value="VERY LONG-CHAIN ACYL-COA SYNTHETASE"/>
    <property type="match status" value="1"/>
</dbReference>
<evidence type="ECO:0000259" key="9">
    <source>
        <dbReference type="Pfam" id="PF00501"/>
    </source>
</evidence>
<evidence type="ECO:0000256" key="1">
    <source>
        <dbReference type="ARBA" id="ARBA00006432"/>
    </source>
</evidence>
<dbReference type="GO" id="GO:0005886">
    <property type="term" value="C:plasma membrane"/>
    <property type="evidence" value="ECO:0007669"/>
    <property type="project" value="TreeGrafter"/>
</dbReference>
<proteinExistence type="inferred from homology"/>
<feature type="domain" description="AMP-dependent synthetase/ligase" evidence="9">
    <location>
        <begin position="100"/>
        <end position="434"/>
    </location>
</feature>
<dbReference type="EnsemblMetazoa" id="G13006.4">
    <property type="protein sequence ID" value="G13006.4:cds"/>
    <property type="gene ID" value="G13006"/>
</dbReference>
<keyword evidence="8" id="KW-0472">Membrane</keyword>
<accession>A0A8W8I7V8</accession>
<reference evidence="11" key="1">
    <citation type="submission" date="2022-08" db="UniProtKB">
        <authorList>
            <consortium name="EnsemblMetazoa"/>
        </authorList>
    </citation>
    <scope>IDENTIFICATION</scope>
    <source>
        <strain evidence="11">05x7-T-G4-1.051#20</strain>
    </source>
</reference>
<keyword evidence="2" id="KW-0436">Ligase</keyword>
<dbReference type="EC" id="6.2.1.3" evidence="4"/>
<evidence type="ECO:0000256" key="5">
    <source>
        <dbReference type="ARBA" id="ARBA00036527"/>
    </source>
</evidence>
<sequence>MTGIPGCRDAEDHRVQAAEIDDVAHPCCCYSSQGARTDRQMSKKQKVALAATGMAGASLVAWKAYFPWIGDDIKTIRALSKALKMSKKNIMEGRSALKMLEENVARFPKKTYIIFEDRHFSYEYVDAMANRVANLAMTWGLPLHTPVAMMMENEPAFLWTFFGLRKAGLSAVFINFHLKGNPLVHSLKVSEAPVLIIGQGDEHLQSLQEIMSELPDMKKYAIGSQQADLPPEFIAMDEVLLRTLPVPLSPACRGEQSLLDPVCYIYTSGTTGLPKPAVINQAKAISASAFWHIFDFNENDIAYAVTPLYHSASFLISVYNTLDQGATVVLRRKFSARHYWEDVRKHKVTVIQYIGELCRYLLRVPKSDLDGVHNVRVAFGNGLRVDIWEEFKNRFKIPRIVEFFGATEGTGVFTNITNTVGAIGRMSPLMRATIYRDVNFQIHFLKFDNSAEKPVRDKNGLCIPIKPGEVGLVISSVNEQLYTGFYKGPKEMSEKKFVRDVFKKGDRFFSFGDLVYLDKDYNIYFRDRIGDTFRWKSENVSTSEVANVISRIPFIRDVNVYGVTIPGEDGRAGMAAIMLKHEDNQITDDKLRKIYSVCQKELPVYARPLFIRFMSEFIITQTMKNRKVELVEEGYDLQKVDDPIYFYDSKNKTYSPLTRTNYEGVLSSKL</sequence>
<evidence type="ECO:0000313" key="12">
    <source>
        <dbReference type="Proteomes" id="UP000005408"/>
    </source>
</evidence>
<evidence type="ECO:0000256" key="6">
    <source>
        <dbReference type="ARBA" id="ARBA00041297"/>
    </source>
</evidence>
<dbReference type="PANTHER" id="PTHR43107">
    <property type="entry name" value="LONG-CHAIN FATTY ACID TRANSPORT PROTEIN"/>
    <property type="match status" value="1"/>
</dbReference>
<dbReference type="Pfam" id="PF13193">
    <property type="entry name" value="AMP-binding_C"/>
    <property type="match status" value="1"/>
</dbReference>
<evidence type="ECO:0000259" key="10">
    <source>
        <dbReference type="Pfam" id="PF13193"/>
    </source>
</evidence>
<dbReference type="GO" id="GO:0004467">
    <property type="term" value="F:long-chain fatty acid-CoA ligase activity"/>
    <property type="evidence" value="ECO:0007669"/>
    <property type="project" value="UniProtKB-EC"/>
</dbReference>
<keyword evidence="8" id="KW-0812">Transmembrane</keyword>
<evidence type="ECO:0000313" key="11">
    <source>
        <dbReference type="EnsemblMetazoa" id="G13006.4:cds"/>
    </source>
</evidence>
<dbReference type="InterPro" id="IPR045851">
    <property type="entry name" value="AMP-bd_C_sf"/>
</dbReference>
<dbReference type="PROSITE" id="PS00455">
    <property type="entry name" value="AMP_BINDING"/>
    <property type="match status" value="1"/>
</dbReference>
<dbReference type="Gene3D" id="3.40.50.12780">
    <property type="entry name" value="N-terminal domain of ligase-like"/>
    <property type="match status" value="1"/>
</dbReference>
<dbReference type="InterPro" id="IPR042099">
    <property type="entry name" value="ANL_N_sf"/>
</dbReference>
<evidence type="ECO:0000256" key="8">
    <source>
        <dbReference type="SAM" id="Phobius"/>
    </source>
</evidence>
<keyword evidence="12" id="KW-1185">Reference proteome</keyword>
<dbReference type="GO" id="GO:0005324">
    <property type="term" value="F:long-chain fatty acid transmembrane transporter activity"/>
    <property type="evidence" value="ECO:0007669"/>
    <property type="project" value="TreeGrafter"/>
</dbReference>
<dbReference type="GO" id="GO:0044539">
    <property type="term" value="P:long-chain fatty acid import into cell"/>
    <property type="evidence" value="ECO:0007669"/>
    <property type="project" value="TreeGrafter"/>
</dbReference>
<comment type="catalytic activity">
    <reaction evidence="5">
        <text>a very long-chain fatty acid + ATP + CoA = a very long-chain fatty acyl-CoA + AMP + diphosphate</text>
        <dbReference type="Rhea" id="RHEA:54536"/>
        <dbReference type="ChEBI" id="CHEBI:30616"/>
        <dbReference type="ChEBI" id="CHEBI:33019"/>
        <dbReference type="ChEBI" id="CHEBI:57287"/>
        <dbReference type="ChEBI" id="CHEBI:58950"/>
        <dbReference type="ChEBI" id="CHEBI:138261"/>
        <dbReference type="ChEBI" id="CHEBI:456215"/>
    </reaction>
    <physiologicalReaction direction="left-to-right" evidence="5">
        <dbReference type="Rhea" id="RHEA:54537"/>
    </physiologicalReaction>
</comment>
<dbReference type="Proteomes" id="UP000005408">
    <property type="component" value="Unassembled WGS sequence"/>
</dbReference>
<evidence type="ECO:0000256" key="3">
    <source>
        <dbReference type="ARBA" id="ARBA00022832"/>
    </source>
</evidence>
<dbReference type="Pfam" id="PF00501">
    <property type="entry name" value="AMP-binding"/>
    <property type="match status" value="1"/>
</dbReference>
<dbReference type="AlphaFoldDB" id="A0A8W8I7V8"/>
<dbReference type="FunFam" id="3.30.300.30:FF:000002">
    <property type="entry name" value="Long-chain fatty acid transport protein 1"/>
    <property type="match status" value="1"/>
</dbReference>
<organism evidence="11 12">
    <name type="scientific">Magallana gigas</name>
    <name type="common">Pacific oyster</name>
    <name type="synonym">Crassostrea gigas</name>
    <dbReference type="NCBI Taxonomy" id="29159"/>
    <lineage>
        <taxon>Eukaryota</taxon>
        <taxon>Metazoa</taxon>
        <taxon>Spiralia</taxon>
        <taxon>Lophotrochozoa</taxon>
        <taxon>Mollusca</taxon>
        <taxon>Bivalvia</taxon>
        <taxon>Autobranchia</taxon>
        <taxon>Pteriomorphia</taxon>
        <taxon>Ostreida</taxon>
        <taxon>Ostreoidea</taxon>
        <taxon>Ostreidae</taxon>
        <taxon>Magallana</taxon>
    </lineage>
</organism>
<dbReference type="InterPro" id="IPR025110">
    <property type="entry name" value="AMP-bd_C"/>
</dbReference>
<keyword evidence="3" id="KW-0276">Fatty acid metabolism</keyword>
<dbReference type="InterPro" id="IPR020845">
    <property type="entry name" value="AMP-binding_CS"/>
</dbReference>